<dbReference type="SUPFAM" id="SSF56645">
    <property type="entry name" value="Acyl-CoA dehydrogenase NM domain-like"/>
    <property type="match status" value="1"/>
</dbReference>
<comment type="catalytic activity">
    <reaction evidence="13">
        <text>(6Z,9Z,12Z,15Z,18Z,21Z)-tetracosahexaenoyl-CoA + O2 = (2E,6Z,9Z,12Z,15Z,18Z,21Z)-tetracosaheptaenoyl-CoA + H2O2</text>
        <dbReference type="Rhea" id="RHEA:39119"/>
        <dbReference type="ChEBI" id="CHEBI:15379"/>
        <dbReference type="ChEBI" id="CHEBI:16240"/>
        <dbReference type="ChEBI" id="CHEBI:74086"/>
        <dbReference type="ChEBI" id="CHEBI:76360"/>
    </reaction>
    <physiologicalReaction direction="left-to-right" evidence="13">
        <dbReference type="Rhea" id="RHEA:39120"/>
    </physiologicalReaction>
</comment>
<evidence type="ECO:0000256" key="18">
    <source>
        <dbReference type="ARBA" id="ARBA00048334"/>
    </source>
</evidence>
<dbReference type="GO" id="GO:0005777">
    <property type="term" value="C:peroxisome"/>
    <property type="evidence" value="ECO:0007669"/>
    <property type="project" value="UniProtKB-SubCell"/>
</dbReference>
<evidence type="ECO:0000256" key="8">
    <source>
        <dbReference type="ARBA" id="ARBA00022832"/>
    </source>
</evidence>
<dbReference type="EMBL" id="GG666514">
    <property type="protein sequence ID" value="EEN60239.1"/>
    <property type="molecule type" value="Genomic_DNA"/>
</dbReference>
<dbReference type="Pfam" id="PF01756">
    <property type="entry name" value="ACOX"/>
    <property type="match status" value="1"/>
</dbReference>
<feature type="domain" description="Acyl-coenzyme A oxidase N-terminal" evidence="25">
    <location>
        <begin position="19"/>
        <end position="135"/>
    </location>
</feature>
<feature type="binding site" evidence="23">
    <location>
        <position position="142"/>
    </location>
    <ligand>
        <name>FAD</name>
        <dbReference type="ChEBI" id="CHEBI:57692"/>
    </ligand>
</feature>
<keyword evidence="7 21" id="KW-0274">FAD</keyword>
<evidence type="ECO:0000256" key="3">
    <source>
        <dbReference type="ARBA" id="ARBA00004846"/>
    </source>
</evidence>
<comment type="catalytic activity">
    <reaction evidence="20">
        <text>tetradecanoyl-CoA + O2 = (2E)-tetradecenoyl-CoA + H2O2</text>
        <dbReference type="Rhea" id="RHEA:40183"/>
        <dbReference type="ChEBI" id="CHEBI:15379"/>
        <dbReference type="ChEBI" id="CHEBI:16240"/>
        <dbReference type="ChEBI" id="CHEBI:57385"/>
        <dbReference type="ChEBI" id="CHEBI:61405"/>
    </reaction>
    <physiologicalReaction direction="left-to-right" evidence="20">
        <dbReference type="Rhea" id="RHEA:40184"/>
    </physiologicalReaction>
</comment>
<evidence type="ECO:0000256" key="1">
    <source>
        <dbReference type="ARBA" id="ARBA00001974"/>
    </source>
</evidence>
<dbReference type="InParanoid" id="C3YIA2"/>
<keyword evidence="10" id="KW-0443">Lipid metabolism</keyword>
<comment type="catalytic activity">
    <reaction evidence="18">
        <text>octanoyl-CoA + O2 = (2E)-octenoyl-CoA + H2O2</text>
        <dbReference type="Rhea" id="RHEA:40175"/>
        <dbReference type="ChEBI" id="CHEBI:15379"/>
        <dbReference type="ChEBI" id="CHEBI:16240"/>
        <dbReference type="ChEBI" id="CHEBI:57386"/>
        <dbReference type="ChEBI" id="CHEBI:62242"/>
    </reaction>
    <physiologicalReaction direction="left-to-right" evidence="18">
        <dbReference type="Rhea" id="RHEA:40176"/>
    </physiologicalReaction>
</comment>
<dbReference type="Gene3D" id="2.40.110.10">
    <property type="entry name" value="Butyryl-CoA Dehydrogenase, subunit A, domain 2"/>
    <property type="match status" value="1"/>
</dbReference>
<dbReference type="PANTHER" id="PTHR10909:SF250">
    <property type="entry name" value="PEROXISOMAL ACYL-COENZYME A OXIDASE 1"/>
    <property type="match status" value="1"/>
</dbReference>
<reference evidence="27" key="1">
    <citation type="journal article" date="2008" name="Nature">
        <title>The amphioxus genome and the evolution of the chordate karyotype.</title>
        <authorList>
            <consortium name="US DOE Joint Genome Institute (JGI-PGF)"/>
            <person name="Putnam N.H."/>
            <person name="Butts T."/>
            <person name="Ferrier D.E.K."/>
            <person name="Furlong R.F."/>
            <person name="Hellsten U."/>
            <person name="Kawashima T."/>
            <person name="Robinson-Rechavi M."/>
            <person name="Shoguchi E."/>
            <person name="Terry A."/>
            <person name="Yu J.-K."/>
            <person name="Benito-Gutierrez E.L."/>
            <person name="Dubchak I."/>
            <person name="Garcia-Fernandez J."/>
            <person name="Gibson-Brown J.J."/>
            <person name="Grigoriev I.V."/>
            <person name="Horton A.C."/>
            <person name="de Jong P.J."/>
            <person name="Jurka J."/>
            <person name="Kapitonov V.V."/>
            <person name="Kohara Y."/>
            <person name="Kuroki Y."/>
            <person name="Lindquist E."/>
            <person name="Lucas S."/>
            <person name="Osoegawa K."/>
            <person name="Pennacchio L.A."/>
            <person name="Salamov A.A."/>
            <person name="Satou Y."/>
            <person name="Sauka-Spengler T."/>
            <person name="Schmutz J."/>
            <person name="Shin-I T."/>
            <person name="Toyoda A."/>
            <person name="Bronner-Fraser M."/>
            <person name="Fujiyama A."/>
            <person name="Holland L.Z."/>
            <person name="Holland P.W.H."/>
            <person name="Satoh N."/>
            <person name="Rokhsar D.S."/>
        </authorList>
    </citation>
    <scope>NUCLEOTIDE SEQUENCE [LARGE SCALE GENOMIC DNA]</scope>
    <source>
        <strain evidence="27">S238N-H82</strain>
        <tissue evidence="27">Testes</tissue>
    </source>
</reference>
<dbReference type="InterPro" id="IPR037069">
    <property type="entry name" value="AcylCoA_DH/ox_N_sf"/>
</dbReference>
<evidence type="ECO:0000259" key="26">
    <source>
        <dbReference type="Pfam" id="PF22924"/>
    </source>
</evidence>
<comment type="catalytic activity">
    <reaction evidence="15">
        <text>(5Z,8Z,11Z,14Z,17Z)-eicosapentaenoyl-CoA + O2 = (2E,5Z,8Z,11Z,14Z,17Z)-eicosahexaenoyl-CoA + H2O2</text>
        <dbReference type="Rhea" id="RHEA:69643"/>
        <dbReference type="ChEBI" id="CHEBI:15379"/>
        <dbReference type="ChEBI" id="CHEBI:16240"/>
        <dbReference type="ChEBI" id="CHEBI:73862"/>
        <dbReference type="ChEBI" id="CHEBI:187901"/>
    </reaction>
    <physiologicalReaction direction="left-to-right" evidence="15">
        <dbReference type="Rhea" id="RHEA:69644"/>
    </physiologicalReaction>
</comment>
<name>C3YIA2_BRAFL</name>
<evidence type="ECO:0000313" key="27">
    <source>
        <dbReference type="EMBL" id="EEN60239.1"/>
    </source>
</evidence>
<dbReference type="STRING" id="7739.C3YIA2"/>
<comment type="catalytic activity">
    <reaction evidence="14">
        <text>hexanoyl-CoA + O2 = (2E)-hexenoyl-CoA + H2O2</text>
        <dbReference type="Rhea" id="RHEA:40311"/>
        <dbReference type="ChEBI" id="CHEBI:15379"/>
        <dbReference type="ChEBI" id="CHEBI:16240"/>
        <dbReference type="ChEBI" id="CHEBI:62077"/>
        <dbReference type="ChEBI" id="CHEBI:62620"/>
    </reaction>
    <physiologicalReaction direction="left-to-right" evidence="14">
        <dbReference type="Rhea" id="RHEA:40312"/>
    </physiologicalReaction>
</comment>
<gene>
    <name evidence="27" type="ORF">BRAFLDRAFT_211081</name>
</gene>
<organism>
    <name type="scientific">Branchiostoma floridae</name>
    <name type="common">Florida lancelet</name>
    <name type="synonym">Amphioxus</name>
    <dbReference type="NCBI Taxonomy" id="7739"/>
    <lineage>
        <taxon>Eukaryota</taxon>
        <taxon>Metazoa</taxon>
        <taxon>Chordata</taxon>
        <taxon>Cephalochordata</taxon>
        <taxon>Leptocardii</taxon>
        <taxon>Amphioxiformes</taxon>
        <taxon>Branchiostomatidae</taxon>
        <taxon>Branchiostoma</taxon>
    </lineage>
</organism>
<evidence type="ECO:0000256" key="14">
    <source>
        <dbReference type="ARBA" id="ARBA00036399"/>
    </source>
</evidence>
<comment type="pathway">
    <text evidence="3">Lipid metabolism; peroxisomal fatty acid beta-oxidation.</text>
</comment>
<evidence type="ECO:0000259" key="25">
    <source>
        <dbReference type="Pfam" id="PF14749"/>
    </source>
</evidence>
<keyword evidence="5" id="KW-0597">Phosphoprotein</keyword>
<dbReference type="Pfam" id="PF22924">
    <property type="entry name" value="ACOX_C_alpha1"/>
    <property type="match status" value="1"/>
</dbReference>
<dbReference type="FunFam" id="1.20.140.10:FF:000005">
    <property type="entry name" value="Acyl-coenzyme A oxidase"/>
    <property type="match status" value="1"/>
</dbReference>
<dbReference type="PANTHER" id="PTHR10909">
    <property type="entry name" value="ELECTRON TRANSPORT OXIDOREDUCTASE"/>
    <property type="match status" value="1"/>
</dbReference>
<dbReference type="InterPro" id="IPR046373">
    <property type="entry name" value="Acyl-CoA_Oxase/DH_mid-dom_sf"/>
</dbReference>
<feature type="binding site" evidence="23">
    <location>
        <position position="178"/>
    </location>
    <ligand>
        <name>FAD</name>
        <dbReference type="ChEBI" id="CHEBI:57692"/>
    </ligand>
</feature>
<keyword evidence="8" id="KW-0276">Fatty acid metabolism</keyword>
<comment type="catalytic activity">
    <reaction evidence="16">
        <text>glutaryl-CoA + O2 = (2E)-glutaconyl-CoA + H2O2</text>
        <dbReference type="Rhea" id="RHEA:40315"/>
        <dbReference type="ChEBI" id="CHEBI:15379"/>
        <dbReference type="ChEBI" id="CHEBI:16240"/>
        <dbReference type="ChEBI" id="CHEBI:57353"/>
        <dbReference type="ChEBI" id="CHEBI:57378"/>
    </reaction>
    <physiologicalReaction direction="left-to-right" evidence="16">
        <dbReference type="Rhea" id="RHEA:40316"/>
    </physiologicalReaction>
</comment>
<comment type="cofactor">
    <cofactor evidence="1">
        <name>FAD</name>
        <dbReference type="ChEBI" id="CHEBI:57692"/>
    </cofactor>
</comment>
<dbReference type="Gene3D" id="1.20.140.10">
    <property type="entry name" value="Butyryl-CoA Dehydrogenase, subunit A, domain 3"/>
    <property type="match status" value="2"/>
</dbReference>
<evidence type="ECO:0000256" key="19">
    <source>
        <dbReference type="ARBA" id="ARBA00048450"/>
    </source>
</evidence>
<comment type="catalytic activity">
    <reaction evidence="19">
        <text>octadecanoyl-CoA + O2 = (2E)-octadecenoyl-CoA + H2O2</text>
        <dbReference type="Rhea" id="RHEA:38971"/>
        <dbReference type="ChEBI" id="CHEBI:15379"/>
        <dbReference type="ChEBI" id="CHEBI:16240"/>
        <dbReference type="ChEBI" id="CHEBI:57394"/>
        <dbReference type="ChEBI" id="CHEBI:71412"/>
    </reaction>
    <physiologicalReaction direction="left-to-right" evidence="19">
        <dbReference type="Rhea" id="RHEA:38972"/>
    </physiologicalReaction>
</comment>
<dbReference type="AlphaFoldDB" id="C3YIA2"/>
<evidence type="ECO:0000256" key="23">
    <source>
        <dbReference type="PIRSR" id="PIRSR000168-2"/>
    </source>
</evidence>
<dbReference type="FunFam" id="1.10.540.10:FF:000006">
    <property type="entry name" value="Acyl-coenzyme A oxidase"/>
    <property type="match status" value="1"/>
</dbReference>
<proteinExistence type="inferred from homology"/>
<dbReference type="GO" id="GO:0071949">
    <property type="term" value="F:FAD binding"/>
    <property type="evidence" value="ECO:0007669"/>
    <property type="project" value="InterPro"/>
</dbReference>
<evidence type="ECO:0000256" key="11">
    <source>
        <dbReference type="ARBA" id="ARBA00023140"/>
    </source>
</evidence>
<keyword evidence="11" id="KW-0576">Peroxisome</keyword>
<comment type="similarity">
    <text evidence="4 21">Belongs to the acyl-CoA oxidase family.</text>
</comment>
<evidence type="ECO:0000256" key="7">
    <source>
        <dbReference type="ARBA" id="ARBA00022827"/>
    </source>
</evidence>
<evidence type="ECO:0000256" key="20">
    <source>
        <dbReference type="ARBA" id="ARBA00048946"/>
    </source>
</evidence>
<comment type="subcellular location">
    <subcellularLocation>
        <location evidence="2">Peroxisome</location>
    </subcellularLocation>
</comment>
<evidence type="ECO:0000256" key="5">
    <source>
        <dbReference type="ARBA" id="ARBA00022553"/>
    </source>
</evidence>
<evidence type="ECO:0000256" key="2">
    <source>
        <dbReference type="ARBA" id="ARBA00004275"/>
    </source>
</evidence>
<dbReference type="GO" id="GO:0003997">
    <property type="term" value="F:acyl-CoA oxidase activity"/>
    <property type="evidence" value="ECO:0007669"/>
    <property type="project" value="InterPro"/>
</dbReference>
<evidence type="ECO:0000256" key="10">
    <source>
        <dbReference type="ARBA" id="ARBA00023098"/>
    </source>
</evidence>
<dbReference type="InterPro" id="IPR012258">
    <property type="entry name" value="Acyl-CoA_oxidase"/>
</dbReference>
<evidence type="ECO:0000256" key="12">
    <source>
        <dbReference type="ARBA" id="ARBA00036151"/>
    </source>
</evidence>
<keyword evidence="9" id="KW-0560">Oxidoreductase</keyword>
<dbReference type="InterPro" id="IPR036250">
    <property type="entry name" value="AcylCo_DH-like_C"/>
</dbReference>
<evidence type="ECO:0000256" key="16">
    <source>
        <dbReference type="ARBA" id="ARBA00036750"/>
    </source>
</evidence>
<dbReference type="FunFam" id="2.40.110.10:FF:000052">
    <property type="entry name" value="Acyl-coenzyme A oxidase"/>
    <property type="match status" value="1"/>
</dbReference>
<dbReference type="InterPro" id="IPR055060">
    <property type="entry name" value="ACOX_C_alpha1"/>
</dbReference>
<comment type="catalytic activity">
    <reaction evidence="12">
        <text>decanoyl-CoA + O2 = (2E)-decenoyl-CoA + H2O2</text>
        <dbReference type="Rhea" id="RHEA:40179"/>
        <dbReference type="ChEBI" id="CHEBI:15379"/>
        <dbReference type="ChEBI" id="CHEBI:16240"/>
        <dbReference type="ChEBI" id="CHEBI:61406"/>
        <dbReference type="ChEBI" id="CHEBI:61430"/>
    </reaction>
    <physiologicalReaction direction="left-to-right" evidence="12">
        <dbReference type="Rhea" id="RHEA:40180"/>
    </physiologicalReaction>
</comment>
<dbReference type="InterPro" id="IPR029320">
    <property type="entry name" value="Acyl-CoA_ox_N"/>
</dbReference>
<evidence type="ECO:0000259" key="24">
    <source>
        <dbReference type="Pfam" id="PF01756"/>
    </source>
</evidence>
<evidence type="ECO:0000256" key="4">
    <source>
        <dbReference type="ARBA" id="ARBA00006288"/>
    </source>
</evidence>
<evidence type="ECO:0000256" key="6">
    <source>
        <dbReference type="ARBA" id="ARBA00022630"/>
    </source>
</evidence>
<evidence type="ECO:0000256" key="13">
    <source>
        <dbReference type="ARBA" id="ARBA00036338"/>
    </source>
</evidence>
<evidence type="ECO:0000256" key="15">
    <source>
        <dbReference type="ARBA" id="ARBA00036444"/>
    </source>
</evidence>
<dbReference type="Gene3D" id="1.10.540.10">
    <property type="entry name" value="Acyl-CoA dehydrogenase/oxidase, N-terminal domain"/>
    <property type="match status" value="1"/>
</dbReference>
<dbReference type="eggNOG" id="KOG0136">
    <property type="taxonomic scope" value="Eukaryota"/>
</dbReference>
<keyword evidence="6 21" id="KW-0285">Flavoprotein</keyword>
<comment type="catalytic activity">
    <reaction evidence="17">
        <text>dodecanoyl-CoA + O2 = (2E)-dodecenoyl-CoA + H2O2</text>
        <dbReference type="Rhea" id="RHEA:40171"/>
        <dbReference type="ChEBI" id="CHEBI:15379"/>
        <dbReference type="ChEBI" id="CHEBI:16240"/>
        <dbReference type="ChEBI" id="CHEBI:57330"/>
        <dbReference type="ChEBI" id="CHEBI:57375"/>
    </reaction>
    <physiologicalReaction direction="left-to-right" evidence="17">
        <dbReference type="Rhea" id="RHEA:40172"/>
    </physiologicalReaction>
</comment>
<dbReference type="InterPro" id="IPR002655">
    <property type="entry name" value="Acyl-CoA_oxidase_C"/>
</dbReference>
<dbReference type="InterPro" id="IPR009100">
    <property type="entry name" value="AcylCoA_DH/oxidase_NM_dom_sf"/>
</dbReference>
<evidence type="ECO:0000256" key="22">
    <source>
        <dbReference type="PIRSR" id="PIRSR000168-1"/>
    </source>
</evidence>
<dbReference type="GO" id="GO:0006635">
    <property type="term" value="P:fatty acid beta-oxidation"/>
    <property type="evidence" value="ECO:0007669"/>
    <property type="project" value="InterPro"/>
</dbReference>
<evidence type="ECO:0000256" key="9">
    <source>
        <dbReference type="ARBA" id="ARBA00023002"/>
    </source>
</evidence>
<feature type="active site" description="Proton acceptor" evidence="22">
    <location>
        <position position="421"/>
    </location>
</feature>
<dbReference type="PIRSF" id="PIRSF000168">
    <property type="entry name" value="Acyl-CoA_oxidase"/>
    <property type="match status" value="1"/>
</dbReference>
<feature type="domain" description="Acyl-CoA oxidase C-alpha1" evidence="26">
    <location>
        <begin position="275"/>
        <end position="436"/>
    </location>
</feature>
<evidence type="ECO:0000256" key="21">
    <source>
        <dbReference type="PIRNR" id="PIRNR000168"/>
    </source>
</evidence>
<sequence length="661" mass="73961">MAQLVNPDLARERSRVSFDVEKLTNVLYGGPDGVKRKRRIESLALTDPDYEHEDFNYLSREEQYANMLKKSLMAAKKAKELGLSGKDMDDYMTSVLDYRAIAMNLHCTMFTITLQQQGDERQRAKWLKLAENFSILGSYLQTEMGHGTVTGPGTGILQVQVQRFCNMVMILAFMISDGSLGLTVTHGVVMAQLYTQGQCMGPHMFIMQLRSLENHKPLPGITVGDIGPKYGCNDGDNGFVRFDQVRIPRDNMLMRFAQVAEDGTYSMVLDPRLTYGTMVNMRVQLTERSNTSLARAVTIAIRYSCVRRQSELTPGEPEPQILDYQTQQYKLFPHLAAAYGFWFTIQNLEAHYERVNSKLQEGDTSGLQELHALTAGLKAYTTLEAHQGIEECRLACGGHGYSHASGLVYLLTSQAVTVTGEGETTVMLLQLARYLVKCYAKSQAGAKLPSTVSYLQMVQSAAVSGGTTRDINNFDVLTKAYQHRAARLVKVATEGVRFKVTSEGQSEAEAWNNSLVSLVKCAEAHSQFFVVKTFVEAVRTVDADDSVRAVLNTLCQLYALHGICEHAGDFLQDGYLTGPDLQLARSEMCSLLSKVRSDAVPLVDAFDFPDQILQSVLGRYDGRVYEHLYEWAKKSPLNKSQVHESYYKYLQPFLQKNRAKL</sequence>
<evidence type="ECO:0000256" key="17">
    <source>
        <dbReference type="ARBA" id="ARBA00036791"/>
    </source>
</evidence>
<dbReference type="SUPFAM" id="SSF47203">
    <property type="entry name" value="Acyl-CoA dehydrogenase C-terminal domain-like"/>
    <property type="match status" value="2"/>
</dbReference>
<feature type="domain" description="Acyl-CoA oxidase C-terminal" evidence="24">
    <location>
        <begin position="474"/>
        <end position="655"/>
    </location>
</feature>
<dbReference type="FunFam" id="1.20.140.10:FF:000007">
    <property type="entry name" value="Acyl-coenzyme A oxidase"/>
    <property type="match status" value="1"/>
</dbReference>
<accession>C3YIA2</accession>
<protein>
    <recommendedName>
        <fullName evidence="21">Acyl-coenzyme A oxidase</fullName>
    </recommendedName>
</protein>
<dbReference type="Pfam" id="PF14749">
    <property type="entry name" value="Acyl-CoA_ox_N"/>
    <property type="match status" value="1"/>
</dbReference>